<reference evidence="2" key="2">
    <citation type="submission" date="2021-03" db="UniProtKB">
        <authorList>
            <consortium name="EnsemblPlants"/>
        </authorList>
    </citation>
    <scope>IDENTIFICATION</scope>
</reference>
<reference evidence="2" key="1">
    <citation type="submission" date="2018-11" db="EMBL/GenBank/DDBJ databases">
        <authorList>
            <person name="Grassa J C."/>
        </authorList>
    </citation>
    <scope>NUCLEOTIDE SEQUENCE [LARGE SCALE GENOMIC DNA]</scope>
</reference>
<protein>
    <submittedName>
        <fullName evidence="2">Uncharacterized protein</fullName>
    </submittedName>
</protein>
<proteinExistence type="predicted"/>
<name>A0A803PT26_CANSA</name>
<sequence length="98" mass="10864">MALELLTLAIESENVADKDYELEPPVKSTHSETQLASIKNDYNLRQMVLLSLVTHVAAFGLASLMIDFLGLMERNPKRKIVMPTLEATSSCRVTLTGE</sequence>
<keyword evidence="1" id="KW-0812">Transmembrane</keyword>
<organism evidence="2 3">
    <name type="scientific">Cannabis sativa</name>
    <name type="common">Hemp</name>
    <name type="synonym">Marijuana</name>
    <dbReference type="NCBI Taxonomy" id="3483"/>
    <lineage>
        <taxon>Eukaryota</taxon>
        <taxon>Viridiplantae</taxon>
        <taxon>Streptophyta</taxon>
        <taxon>Embryophyta</taxon>
        <taxon>Tracheophyta</taxon>
        <taxon>Spermatophyta</taxon>
        <taxon>Magnoliopsida</taxon>
        <taxon>eudicotyledons</taxon>
        <taxon>Gunneridae</taxon>
        <taxon>Pentapetalae</taxon>
        <taxon>rosids</taxon>
        <taxon>fabids</taxon>
        <taxon>Rosales</taxon>
        <taxon>Cannabaceae</taxon>
        <taxon>Cannabis</taxon>
    </lineage>
</organism>
<dbReference type="Proteomes" id="UP000596661">
    <property type="component" value="Chromosome 6"/>
</dbReference>
<evidence type="ECO:0000313" key="3">
    <source>
        <dbReference type="Proteomes" id="UP000596661"/>
    </source>
</evidence>
<feature type="transmembrane region" description="Helical" evidence="1">
    <location>
        <begin position="47"/>
        <end position="72"/>
    </location>
</feature>
<dbReference type="EMBL" id="UZAU01000589">
    <property type="status" value="NOT_ANNOTATED_CDS"/>
    <property type="molecule type" value="Genomic_DNA"/>
</dbReference>
<dbReference type="EnsemblPlants" id="evm.model.06.1091">
    <property type="protein sequence ID" value="cds.evm.model.06.1091"/>
    <property type="gene ID" value="evm.TU.06.1091"/>
</dbReference>
<keyword evidence="1" id="KW-0472">Membrane</keyword>
<accession>A0A803PT26</accession>
<keyword evidence="3" id="KW-1185">Reference proteome</keyword>
<evidence type="ECO:0000313" key="2">
    <source>
        <dbReference type="EnsemblPlants" id="cds.evm.model.06.1091"/>
    </source>
</evidence>
<evidence type="ECO:0000256" key="1">
    <source>
        <dbReference type="SAM" id="Phobius"/>
    </source>
</evidence>
<dbReference type="Gramene" id="evm.model.06.1091">
    <property type="protein sequence ID" value="cds.evm.model.06.1091"/>
    <property type="gene ID" value="evm.TU.06.1091"/>
</dbReference>
<dbReference type="AlphaFoldDB" id="A0A803PT26"/>
<keyword evidence="1" id="KW-1133">Transmembrane helix</keyword>